<dbReference type="InterPro" id="IPR057679">
    <property type="entry name" value="DUF7919"/>
</dbReference>
<keyword evidence="3" id="KW-1185">Reference proteome</keyword>
<dbReference type="InParanoid" id="C7Q3I1"/>
<sequence length="169" mass="18808">MYFEDLTAYGYRDGPDVVSLHDRIDRSSPPFPVVEPTASRVSVGWLGGHRRFVRRTRFPTGQSSHDVIDALIDVIAAQAVNVTRGFHRCEYCPAKKADAQLEFVHRGRTIPLGSSEIRVPAADASVFAAPTLIAHYVRDHRYCPPPAFTDVLMAFRHSTADLARGWFAA</sequence>
<dbReference type="Proteomes" id="UP000000851">
    <property type="component" value="Chromosome"/>
</dbReference>
<feature type="domain" description="DUF7919" evidence="1">
    <location>
        <begin position="1"/>
        <end position="152"/>
    </location>
</feature>
<gene>
    <name evidence="2" type="ordered locus">Caci_6909</name>
</gene>
<dbReference type="OrthoDB" id="5523878at2"/>
<accession>C7Q3I1</accession>
<organism evidence="2 3">
    <name type="scientific">Catenulispora acidiphila (strain DSM 44928 / JCM 14897 / NBRC 102108 / NRRL B-24433 / ID139908)</name>
    <dbReference type="NCBI Taxonomy" id="479433"/>
    <lineage>
        <taxon>Bacteria</taxon>
        <taxon>Bacillati</taxon>
        <taxon>Actinomycetota</taxon>
        <taxon>Actinomycetes</taxon>
        <taxon>Catenulisporales</taxon>
        <taxon>Catenulisporaceae</taxon>
        <taxon>Catenulispora</taxon>
    </lineage>
</organism>
<dbReference type="KEGG" id="cai:Caci_6909"/>
<evidence type="ECO:0000313" key="2">
    <source>
        <dbReference type="EMBL" id="ACU75746.1"/>
    </source>
</evidence>
<name>C7Q3I1_CATAD</name>
<dbReference type="Pfam" id="PF25535">
    <property type="entry name" value="DUF7919"/>
    <property type="match status" value="1"/>
</dbReference>
<proteinExistence type="predicted"/>
<dbReference type="EMBL" id="CP001700">
    <property type="protein sequence ID" value="ACU75746.1"/>
    <property type="molecule type" value="Genomic_DNA"/>
</dbReference>
<dbReference type="STRING" id="479433.Caci_6909"/>
<evidence type="ECO:0000313" key="3">
    <source>
        <dbReference type="Proteomes" id="UP000000851"/>
    </source>
</evidence>
<protein>
    <recommendedName>
        <fullName evidence="1">DUF7919 domain-containing protein</fullName>
    </recommendedName>
</protein>
<dbReference type="HOGENOM" id="CLU_133158_0_0_11"/>
<dbReference type="eggNOG" id="ENOG503375I">
    <property type="taxonomic scope" value="Bacteria"/>
</dbReference>
<reference evidence="2 3" key="1">
    <citation type="journal article" date="2009" name="Stand. Genomic Sci.">
        <title>Complete genome sequence of Catenulispora acidiphila type strain (ID 139908).</title>
        <authorList>
            <person name="Copeland A."/>
            <person name="Lapidus A."/>
            <person name="Glavina Del Rio T."/>
            <person name="Nolan M."/>
            <person name="Lucas S."/>
            <person name="Chen F."/>
            <person name="Tice H."/>
            <person name="Cheng J.F."/>
            <person name="Bruce D."/>
            <person name="Goodwin L."/>
            <person name="Pitluck S."/>
            <person name="Mikhailova N."/>
            <person name="Pati A."/>
            <person name="Ivanova N."/>
            <person name="Mavromatis K."/>
            <person name="Chen A."/>
            <person name="Palaniappan K."/>
            <person name="Chain P."/>
            <person name="Land M."/>
            <person name="Hauser L."/>
            <person name="Chang Y.J."/>
            <person name="Jeffries C.D."/>
            <person name="Chertkov O."/>
            <person name="Brettin T."/>
            <person name="Detter J.C."/>
            <person name="Han C."/>
            <person name="Ali Z."/>
            <person name="Tindall B.J."/>
            <person name="Goker M."/>
            <person name="Bristow J."/>
            <person name="Eisen J.A."/>
            <person name="Markowitz V."/>
            <person name="Hugenholtz P."/>
            <person name="Kyrpides N.C."/>
            <person name="Klenk H.P."/>
        </authorList>
    </citation>
    <scope>NUCLEOTIDE SEQUENCE [LARGE SCALE GENOMIC DNA]</scope>
    <source>
        <strain evidence="3">DSM 44928 / JCM 14897 / NBRC 102108 / NRRL B-24433 / ID139908</strain>
    </source>
</reference>
<dbReference type="RefSeq" id="WP_015795474.1">
    <property type="nucleotide sequence ID" value="NC_013131.1"/>
</dbReference>
<dbReference type="AlphaFoldDB" id="C7Q3I1"/>
<evidence type="ECO:0000259" key="1">
    <source>
        <dbReference type="Pfam" id="PF25535"/>
    </source>
</evidence>